<sequence>MQVQLPYDVGAFNNLPSLNETHNQFMEINGLKVLEELLHELFLRYQMTETLGVALLLSHFVLKDHEILVDANGTSTPWDLRGADSTPTGLAKYGSTIKPSSWMVTDDNLRPYEFCFDGSAGTSAPDPCASFIEDLSAILKANNLSNVLGLYRIVDTSNGQIEFTEGRANVTFPSDKVVQSDLINSDKYI</sequence>
<protein>
    <submittedName>
        <fullName evidence="1">Uncharacterized protein</fullName>
    </submittedName>
</protein>
<gene>
    <name evidence="1" type="ORF">N7496_009466</name>
</gene>
<dbReference type="OrthoDB" id="2322999at2759"/>
<dbReference type="GeneID" id="81441559"/>
<organism evidence="1 2">
    <name type="scientific">Penicillium cataractarum</name>
    <dbReference type="NCBI Taxonomy" id="2100454"/>
    <lineage>
        <taxon>Eukaryota</taxon>
        <taxon>Fungi</taxon>
        <taxon>Dikarya</taxon>
        <taxon>Ascomycota</taxon>
        <taxon>Pezizomycotina</taxon>
        <taxon>Eurotiomycetes</taxon>
        <taxon>Eurotiomycetidae</taxon>
        <taxon>Eurotiales</taxon>
        <taxon>Aspergillaceae</taxon>
        <taxon>Penicillium</taxon>
    </lineage>
</organism>
<proteinExistence type="predicted"/>
<comment type="caution">
    <text evidence="1">The sequence shown here is derived from an EMBL/GenBank/DDBJ whole genome shotgun (WGS) entry which is preliminary data.</text>
</comment>
<name>A0A9W9RP19_9EURO</name>
<keyword evidence="2" id="KW-1185">Reference proteome</keyword>
<reference evidence="1" key="1">
    <citation type="submission" date="2022-11" db="EMBL/GenBank/DDBJ databases">
        <authorList>
            <person name="Petersen C."/>
        </authorList>
    </citation>
    <scope>NUCLEOTIDE SEQUENCE</scope>
    <source>
        <strain evidence="1">IBT 29864</strain>
    </source>
</reference>
<evidence type="ECO:0000313" key="2">
    <source>
        <dbReference type="Proteomes" id="UP001147782"/>
    </source>
</evidence>
<reference evidence="1" key="2">
    <citation type="journal article" date="2023" name="IMA Fungus">
        <title>Comparative genomic study of the Penicillium genus elucidates a diverse pangenome and 15 lateral gene transfer events.</title>
        <authorList>
            <person name="Petersen C."/>
            <person name="Sorensen T."/>
            <person name="Nielsen M.R."/>
            <person name="Sondergaard T.E."/>
            <person name="Sorensen J.L."/>
            <person name="Fitzpatrick D.A."/>
            <person name="Frisvad J.C."/>
            <person name="Nielsen K.L."/>
        </authorList>
    </citation>
    <scope>NUCLEOTIDE SEQUENCE</scope>
    <source>
        <strain evidence="1">IBT 29864</strain>
    </source>
</reference>
<evidence type="ECO:0000313" key="1">
    <source>
        <dbReference type="EMBL" id="KAJ5363753.1"/>
    </source>
</evidence>
<accession>A0A9W9RP19</accession>
<dbReference type="Proteomes" id="UP001147782">
    <property type="component" value="Unassembled WGS sequence"/>
</dbReference>
<dbReference type="RefSeq" id="XP_056551380.1">
    <property type="nucleotide sequence ID" value="XM_056702380.1"/>
</dbReference>
<dbReference type="AlphaFoldDB" id="A0A9W9RP19"/>
<dbReference type="EMBL" id="JAPZBS010000008">
    <property type="protein sequence ID" value="KAJ5363753.1"/>
    <property type="molecule type" value="Genomic_DNA"/>
</dbReference>